<feature type="compositionally biased region" description="Basic and acidic residues" evidence="1">
    <location>
        <begin position="1"/>
        <end position="12"/>
    </location>
</feature>
<evidence type="ECO:0000313" key="2">
    <source>
        <dbReference type="EMBL" id="NYD29621.1"/>
    </source>
</evidence>
<accession>A0A852R7Q5</accession>
<evidence type="ECO:0000313" key="3">
    <source>
        <dbReference type="Proteomes" id="UP000582231"/>
    </source>
</evidence>
<comment type="caution">
    <text evidence="2">The sequence shown here is derived from an EMBL/GenBank/DDBJ whole genome shotgun (WGS) entry which is preliminary data.</text>
</comment>
<feature type="compositionally biased region" description="Low complexity" evidence="1">
    <location>
        <begin position="37"/>
        <end position="53"/>
    </location>
</feature>
<proteinExistence type="predicted"/>
<dbReference type="RefSeq" id="WP_179725974.1">
    <property type="nucleotide sequence ID" value="NZ_BAABEF010000001.1"/>
</dbReference>
<dbReference type="Proteomes" id="UP000582231">
    <property type="component" value="Unassembled WGS sequence"/>
</dbReference>
<keyword evidence="3" id="KW-1185">Reference proteome</keyword>
<gene>
    <name evidence="2" type="ORF">BJ958_001167</name>
</gene>
<feature type="region of interest" description="Disordered" evidence="1">
    <location>
        <begin position="1"/>
        <end position="85"/>
    </location>
</feature>
<organism evidence="2 3">
    <name type="scientific">Nocardioides kongjuensis</name>
    <dbReference type="NCBI Taxonomy" id="349522"/>
    <lineage>
        <taxon>Bacteria</taxon>
        <taxon>Bacillati</taxon>
        <taxon>Actinomycetota</taxon>
        <taxon>Actinomycetes</taxon>
        <taxon>Propionibacteriales</taxon>
        <taxon>Nocardioidaceae</taxon>
        <taxon>Nocardioides</taxon>
    </lineage>
</organism>
<protein>
    <submittedName>
        <fullName evidence="2">Uncharacterized protein</fullName>
    </submittedName>
</protein>
<reference evidence="2 3" key="1">
    <citation type="submission" date="2020-07" db="EMBL/GenBank/DDBJ databases">
        <title>Sequencing the genomes of 1000 actinobacteria strains.</title>
        <authorList>
            <person name="Klenk H.-P."/>
        </authorList>
    </citation>
    <scope>NUCLEOTIDE SEQUENCE [LARGE SCALE GENOMIC DNA]</scope>
    <source>
        <strain evidence="2 3">DSM 19082</strain>
    </source>
</reference>
<dbReference type="AlphaFoldDB" id="A0A852R7Q5"/>
<sequence>MDAVRAMREARYAEAQARAGRPAPTSRAAKPAKAEPAKATPSKAPAKAAPAAAETDDGALCGHRNISGRTCTRERGHAAKSHRYS</sequence>
<name>A0A852R7Q5_9ACTN</name>
<dbReference type="EMBL" id="JACCBF010000001">
    <property type="protein sequence ID" value="NYD29621.1"/>
    <property type="molecule type" value="Genomic_DNA"/>
</dbReference>
<evidence type="ECO:0000256" key="1">
    <source>
        <dbReference type="SAM" id="MobiDB-lite"/>
    </source>
</evidence>